<name>A0A402BF60_9CHLR</name>
<comment type="caution">
    <text evidence="2">The sequence shown here is derived from an EMBL/GenBank/DDBJ whole genome shotgun (WGS) entry which is preliminary data.</text>
</comment>
<organism evidence="2 3">
    <name type="scientific">Dictyobacter alpinus</name>
    <dbReference type="NCBI Taxonomy" id="2014873"/>
    <lineage>
        <taxon>Bacteria</taxon>
        <taxon>Bacillati</taxon>
        <taxon>Chloroflexota</taxon>
        <taxon>Ktedonobacteria</taxon>
        <taxon>Ktedonobacterales</taxon>
        <taxon>Dictyobacteraceae</taxon>
        <taxon>Dictyobacter</taxon>
    </lineage>
</organism>
<dbReference type="OrthoDB" id="9112061at2"/>
<dbReference type="PANTHER" id="PTHR43194:SF5">
    <property type="entry name" value="PIMELOYL-[ACYL-CARRIER PROTEIN] METHYL ESTER ESTERASE"/>
    <property type="match status" value="1"/>
</dbReference>
<dbReference type="AlphaFoldDB" id="A0A402BF60"/>
<dbReference type="InterPro" id="IPR000073">
    <property type="entry name" value="AB_hydrolase_1"/>
</dbReference>
<dbReference type="SUPFAM" id="SSF53474">
    <property type="entry name" value="alpha/beta-Hydrolases"/>
    <property type="match status" value="1"/>
</dbReference>
<proteinExistence type="predicted"/>
<sequence length="284" mass="31541">METITTREQQEIERANASGLQPIVFVHGLWLLASSWDPWRAFFEERGYITLAPGWPDDPETVVNAKDDPEAFANKRIKQVVDHFSHVISQLKQKPMIIGHSFGGLFAQQLADRELSAATVAIDPAGFRGVLPLPLTELKSGSPVLSNPVNYHRSVALTFEQFHYGFTNELDETEARQLYEKFAVPGPGTPLFQAAAANLNPWTEDKVNTKNPERGPLLLIAGEKDHTVPAVVVKAAYKLQQASPAVTEFREIPGRGHSLIIDHGWPEVAEIALAFVRQHKQITL</sequence>
<accession>A0A402BF60</accession>
<dbReference type="RefSeq" id="WP_126630112.1">
    <property type="nucleotide sequence ID" value="NZ_BIFT01000002.1"/>
</dbReference>
<dbReference type="Proteomes" id="UP000287171">
    <property type="component" value="Unassembled WGS sequence"/>
</dbReference>
<evidence type="ECO:0000313" key="2">
    <source>
        <dbReference type="EMBL" id="GCE29936.1"/>
    </source>
</evidence>
<dbReference type="GO" id="GO:0016787">
    <property type="term" value="F:hydrolase activity"/>
    <property type="evidence" value="ECO:0007669"/>
    <property type="project" value="UniProtKB-KW"/>
</dbReference>
<gene>
    <name evidence="2" type="ORF">KDA_54200</name>
</gene>
<reference evidence="3" key="1">
    <citation type="submission" date="2018-12" db="EMBL/GenBank/DDBJ databases">
        <title>Tengunoibacter tsumagoiensis gen. nov., sp. nov., Dictyobacter kobayashii sp. nov., D. alpinus sp. nov., and D. joshuensis sp. nov. and description of Dictyobacteraceae fam. nov. within the order Ktedonobacterales isolated from Tengu-no-mugimeshi.</title>
        <authorList>
            <person name="Wang C.M."/>
            <person name="Zheng Y."/>
            <person name="Sakai Y."/>
            <person name="Toyoda A."/>
            <person name="Minakuchi Y."/>
            <person name="Abe K."/>
            <person name="Yokota A."/>
            <person name="Yabe S."/>
        </authorList>
    </citation>
    <scope>NUCLEOTIDE SEQUENCE [LARGE SCALE GENOMIC DNA]</scope>
    <source>
        <strain evidence="3">Uno16</strain>
    </source>
</reference>
<evidence type="ECO:0000259" key="1">
    <source>
        <dbReference type="Pfam" id="PF12697"/>
    </source>
</evidence>
<dbReference type="InterPro" id="IPR050228">
    <property type="entry name" value="Carboxylesterase_BioH"/>
</dbReference>
<feature type="domain" description="AB hydrolase-1" evidence="1">
    <location>
        <begin position="23"/>
        <end position="270"/>
    </location>
</feature>
<evidence type="ECO:0000313" key="3">
    <source>
        <dbReference type="Proteomes" id="UP000287171"/>
    </source>
</evidence>
<protein>
    <submittedName>
        <fullName evidence="2">Alpha/beta hydrolase</fullName>
    </submittedName>
</protein>
<dbReference type="InterPro" id="IPR029058">
    <property type="entry name" value="AB_hydrolase_fold"/>
</dbReference>
<dbReference type="Pfam" id="PF12697">
    <property type="entry name" value="Abhydrolase_6"/>
    <property type="match status" value="1"/>
</dbReference>
<keyword evidence="2" id="KW-0378">Hydrolase</keyword>
<dbReference type="EMBL" id="BIFT01000002">
    <property type="protein sequence ID" value="GCE29936.1"/>
    <property type="molecule type" value="Genomic_DNA"/>
</dbReference>
<dbReference type="PANTHER" id="PTHR43194">
    <property type="entry name" value="HYDROLASE ALPHA/BETA FOLD FAMILY"/>
    <property type="match status" value="1"/>
</dbReference>
<dbReference type="Gene3D" id="3.40.50.1820">
    <property type="entry name" value="alpha/beta hydrolase"/>
    <property type="match status" value="1"/>
</dbReference>
<keyword evidence="3" id="KW-1185">Reference proteome</keyword>